<dbReference type="OrthoDB" id="2126698at2759"/>
<dbReference type="Proteomes" id="UP001152484">
    <property type="component" value="Unassembled WGS sequence"/>
</dbReference>
<evidence type="ECO:0000313" key="8">
    <source>
        <dbReference type="Proteomes" id="UP001152484"/>
    </source>
</evidence>
<feature type="transmembrane region" description="Helical" evidence="6">
    <location>
        <begin position="292"/>
        <end position="312"/>
    </location>
</feature>
<feature type="transmembrane region" description="Helical" evidence="6">
    <location>
        <begin position="150"/>
        <end position="167"/>
    </location>
</feature>
<name>A0A9P1EDV1_CUSEU</name>
<keyword evidence="8" id="KW-1185">Reference proteome</keyword>
<dbReference type="Pfam" id="PF01554">
    <property type="entry name" value="MatE"/>
    <property type="match status" value="2"/>
</dbReference>
<accession>A0A9P1EDV1</accession>
<evidence type="ECO:0000256" key="4">
    <source>
        <dbReference type="ARBA" id="ARBA00022989"/>
    </source>
</evidence>
<evidence type="ECO:0000256" key="1">
    <source>
        <dbReference type="ARBA" id="ARBA00004141"/>
    </source>
</evidence>
<dbReference type="GO" id="GO:0042910">
    <property type="term" value="F:xenobiotic transmembrane transporter activity"/>
    <property type="evidence" value="ECO:0007669"/>
    <property type="project" value="InterPro"/>
</dbReference>
<dbReference type="GO" id="GO:1990961">
    <property type="term" value="P:xenobiotic detoxification by transmembrane export across the plasma membrane"/>
    <property type="evidence" value="ECO:0007669"/>
    <property type="project" value="InterPro"/>
</dbReference>
<dbReference type="InterPro" id="IPR002528">
    <property type="entry name" value="MATE_fam"/>
</dbReference>
<evidence type="ECO:0000256" key="6">
    <source>
        <dbReference type="RuleBase" id="RU004914"/>
    </source>
</evidence>
<protein>
    <recommendedName>
        <fullName evidence="6">Protein DETOXIFICATION</fullName>
    </recommendedName>
    <alternativeName>
        <fullName evidence="6">Multidrug and toxic compound extrusion protein</fullName>
    </alternativeName>
</protein>
<feature type="transmembrane region" description="Helical" evidence="6">
    <location>
        <begin position="179"/>
        <end position="202"/>
    </location>
</feature>
<reference evidence="7" key="1">
    <citation type="submission" date="2022-07" db="EMBL/GenBank/DDBJ databases">
        <authorList>
            <person name="Macas J."/>
            <person name="Novak P."/>
            <person name="Neumann P."/>
        </authorList>
    </citation>
    <scope>NUCLEOTIDE SEQUENCE</scope>
</reference>
<dbReference type="InterPro" id="IPR045069">
    <property type="entry name" value="MATE_euk"/>
</dbReference>
<evidence type="ECO:0000313" key="7">
    <source>
        <dbReference type="EMBL" id="CAH9099981.1"/>
    </source>
</evidence>
<feature type="transmembrane region" description="Helical" evidence="6">
    <location>
        <begin position="214"/>
        <end position="233"/>
    </location>
</feature>
<proteinExistence type="inferred from homology"/>
<feature type="transmembrane region" description="Helical" evidence="6">
    <location>
        <begin position="405"/>
        <end position="429"/>
    </location>
</feature>
<dbReference type="EMBL" id="CAMAPE010000038">
    <property type="protein sequence ID" value="CAH9099981.1"/>
    <property type="molecule type" value="Genomic_DNA"/>
</dbReference>
<evidence type="ECO:0000256" key="2">
    <source>
        <dbReference type="ARBA" id="ARBA00010199"/>
    </source>
</evidence>
<feature type="transmembrane region" description="Helical" evidence="6">
    <location>
        <begin position="108"/>
        <end position="130"/>
    </location>
</feature>
<feature type="transmembrane region" description="Helical" evidence="6">
    <location>
        <begin position="249"/>
        <end position="272"/>
    </location>
</feature>
<comment type="caution">
    <text evidence="7">The sequence shown here is derived from an EMBL/GenBank/DDBJ whole genome shotgun (WGS) entry which is preliminary data.</text>
</comment>
<feature type="transmembrane region" description="Helical" evidence="6">
    <location>
        <begin position="333"/>
        <end position="355"/>
    </location>
</feature>
<keyword evidence="4 6" id="KW-1133">Transmembrane helix</keyword>
<feature type="transmembrane region" description="Helical" evidence="6">
    <location>
        <begin position="375"/>
        <end position="393"/>
    </location>
</feature>
<feature type="transmembrane region" description="Helical" evidence="6">
    <location>
        <begin position="74"/>
        <end position="96"/>
    </location>
</feature>
<dbReference type="NCBIfam" id="TIGR00797">
    <property type="entry name" value="matE"/>
    <property type="match status" value="1"/>
</dbReference>
<sequence>MWIPAAPESTSPLLESREERWWVKVLDKEEAKNQILFALPMVLTNTSFYFITLVSVMFAGHLGQLPLAAANLGNSWSCVSGFSLMVGLSGALETLCGQGYGAKMYRMMGIYLQTSCIISLIFSVIISTVWWFSDHILILLKQEPETAKLAGLYLKFLIPGLFAYGFLQNLLRFMQTQRIILPLVLSSIVPLSIQVGLTYVLVWSTSLGFAGAPLAASISLWISFFMLGFYVLYSEKFKNTWEGFSSESFAYLFTTMKLALPSAAMVCMEYWAFELLVLLAGIMPNSEITTSVIGMCVNTEAIAYMIAYGLNATASTRVSNELGAGKPERAKQAVAVTFMLCILLASATALSLIIGHNVWAGLFSDSSVVISKFGSMAPFLVTSFMFDFFQGILSAVARGCGWQHLAVCINLGSFYAIGMPIAAVLAFKFQLYAKGLWIGLICGLASQSCGLLLLTIFTKWDKVKLATNTDKEKALLA</sequence>
<comment type="similarity">
    <text evidence="2 6">Belongs to the multi antimicrobial extrusion (MATE) (TC 2.A.66.1) family.</text>
</comment>
<dbReference type="PANTHER" id="PTHR11206">
    <property type="entry name" value="MULTIDRUG RESISTANCE PROTEIN"/>
    <property type="match status" value="1"/>
</dbReference>
<comment type="subcellular location">
    <subcellularLocation>
        <location evidence="1">Membrane</location>
        <topology evidence="1">Multi-pass membrane protein</topology>
    </subcellularLocation>
</comment>
<keyword evidence="3 6" id="KW-0812">Transmembrane</keyword>
<dbReference type="GO" id="GO:0016020">
    <property type="term" value="C:membrane"/>
    <property type="evidence" value="ECO:0007669"/>
    <property type="project" value="UniProtKB-SubCell"/>
</dbReference>
<dbReference type="GO" id="GO:0015297">
    <property type="term" value="F:antiporter activity"/>
    <property type="evidence" value="ECO:0007669"/>
    <property type="project" value="InterPro"/>
</dbReference>
<evidence type="ECO:0000256" key="3">
    <source>
        <dbReference type="ARBA" id="ARBA00022692"/>
    </source>
</evidence>
<evidence type="ECO:0000256" key="5">
    <source>
        <dbReference type="ARBA" id="ARBA00023136"/>
    </source>
</evidence>
<keyword evidence="5 6" id="KW-0472">Membrane</keyword>
<feature type="transmembrane region" description="Helical" evidence="6">
    <location>
        <begin position="435"/>
        <end position="457"/>
    </location>
</feature>
<gene>
    <name evidence="7" type="ORF">CEURO_LOCUS14723</name>
</gene>
<feature type="transmembrane region" description="Helical" evidence="6">
    <location>
        <begin position="35"/>
        <end position="62"/>
    </location>
</feature>
<organism evidence="7 8">
    <name type="scientific">Cuscuta europaea</name>
    <name type="common">European dodder</name>
    <dbReference type="NCBI Taxonomy" id="41803"/>
    <lineage>
        <taxon>Eukaryota</taxon>
        <taxon>Viridiplantae</taxon>
        <taxon>Streptophyta</taxon>
        <taxon>Embryophyta</taxon>
        <taxon>Tracheophyta</taxon>
        <taxon>Spermatophyta</taxon>
        <taxon>Magnoliopsida</taxon>
        <taxon>eudicotyledons</taxon>
        <taxon>Gunneridae</taxon>
        <taxon>Pentapetalae</taxon>
        <taxon>asterids</taxon>
        <taxon>lamiids</taxon>
        <taxon>Solanales</taxon>
        <taxon>Convolvulaceae</taxon>
        <taxon>Cuscuteae</taxon>
        <taxon>Cuscuta</taxon>
        <taxon>Cuscuta subgen. Cuscuta</taxon>
    </lineage>
</organism>
<dbReference type="AlphaFoldDB" id="A0A9P1EDV1"/>
<dbReference type="CDD" id="cd13132">
    <property type="entry name" value="MATE_eukaryotic"/>
    <property type="match status" value="1"/>
</dbReference>